<dbReference type="GO" id="GO:0005737">
    <property type="term" value="C:cytoplasm"/>
    <property type="evidence" value="ECO:0007669"/>
    <property type="project" value="TreeGrafter"/>
</dbReference>
<dbReference type="EC" id="4.6.1.16" evidence="2"/>
<evidence type="ECO:0000313" key="11">
    <source>
        <dbReference type="EMBL" id="TID23027.1"/>
    </source>
</evidence>
<dbReference type="Proteomes" id="UP000298493">
    <property type="component" value="Unassembled WGS sequence"/>
</dbReference>
<proteinExistence type="inferred from homology"/>
<keyword evidence="11" id="KW-0255">Endonuclease</keyword>
<name>A0A4Z1P2Y3_9PEZI</name>
<keyword evidence="11" id="KW-0378">Hydrolase</keyword>
<dbReference type="PIRSF" id="PIRSF011789">
    <property type="entry name" value="tRNA_splic_SEN2"/>
    <property type="match status" value="1"/>
</dbReference>
<evidence type="ECO:0000256" key="7">
    <source>
        <dbReference type="PIRSR" id="PIRSR011789-1"/>
    </source>
</evidence>
<dbReference type="PANTHER" id="PTHR21227">
    <property type="entry name" value="TRNA-SPLICING ENDONUCLEASE SUBUNIT SEN2"/>
    <property type="match status" value="1"/>
</dbReference>
<feature type="region of interest" description="Disordered" evidence="9">
    <location>
        <begin position="230"/>
        <end position="249"/>
    </location>
</feature>
<dbReference type="GO" id="GO:0000213">
    <property type="term" value="F:tRNA-intron lyase activity"/>
    <property type="evidence" value="ECO:0007669"/>
    <property type="project" value="UniProtKB-EC"/>
</dbReference>
<evidence type="ECO:0000256" key="1">
    <source>
        <dbReference type="ARBA" id="ARBA00008078"/>
    </source>
</evidence>
<dbReference type="STRING" id="86259.A0A4Z1P2Y3"/>
<evidence type="ECO:0000256" key="4">
    <source>
        <dbReference type="ARBA" id="ARBA00023239"/>
    </source>
</evidence>
<dbReference type="Gene3D" id="3.40.1350.10">
    <property type="match status" value="1"/>
</dbReference>
<dbReference type="Pfam" id="PF01974">
    <property type="entry name" value="tRNA_int_endo"/>
    <property type="match status" value="1"/>
</dbReference>
<feature type="region of interest" description="Disordered" evidence="9">
    <location>
        <begin position="308"/>
        <end position="369"/>
    </location>
</feature>
<feature type="active site" evidence="7">
    <location>
        <position position="512"/>
    </location>
</feature>
<protein>
    <recommendedName>
        <fullName evidence="2">tRNA-intron lyase</fullName>
        <ecNumber evidence="2">4.6.1.16</ecNumber>
    </recommendedName>
    <alternativeName>
        <fullName evidence="5">tRNA-intron endonuclease Sen2</fullName>
    </alternativeName>
</protein>
<organism evidence="11 12">
    <name type="scientific">Venturia nashicola</name>
    <dbReference type="NCBI Taxonomy" id="86259"/>
    <lineage>
        <taxon>Eukaryota</taxon>
        <taxon>Fungi</taxon>
        <taxon>Dikarya</taxon>
        <taxon>Ascomycota</taxon>
        <taxon>Pezizomycotina</taxon>
        <taxon>Dothideomycetes</taxon>
        <taxon>Pleosporomycetidae</taxon>
        <taxon>Venturiales</taxon>
        <taxon>Venturiaceae</taxon>
        <taxon>Venturia</taxon>
    </lineage>
</organism>
<dbReference type="InterPro" id="IPR006677">
    <property type="entry name" value="tRNA_intron_Endonuc_cat-like"/>
</dbReference>
<evidence type="ECO:0000256" key="8">
    <source>
        <dbReference type="SAM" id="Coils"/>
    </source>
</evidence>
<dbReference type="SUPFAM" id="SSF53032">
    <property type="entry name" value="tRNA-intron endonuclease catalytic domain-like"/>
    <property type="match status" value="1"/>
</dbReference>
<evidence type="ECO:0000256" key="6">
    <source>
        <dbReference type="ARBA" id="ARBA00034031"/>
    </source>
</evidence>
<feature type="compositionally biased region" description="Polar residues" evidence="9">
    <location>
        <begin position="383"/>
        <end position="398"/>
    </location>
</feature>
<dbReference type="InterPro" id="IPR016589">
    <property type="entry name" value="tRNA_splic_SEN2"/>
</dbReference>
<dbReference type="OrthoDB" id="10249562at2759"/>
<dbReference type="GO" id="GO:0000214">
    <property type="term" value="C:tRNA-intron endonuclease complex"/>
    <property type="evidence" value="ECO:0007669"/>
    <property type="project" value="InterPro"/>
</dbReference>
<reference evidence="11 12" key="1">
    <citation type="submission" date="2019-04" db="EMBL/GenBank/DDBJ databases">
        <title>High contiguity whole genome sequence and gene annotation resource for two Venturia nashicola isolates.</title>
        <authorList>
            <person name="Prokchorchik M."/>
            <person name="Won K."/>
            <person name="Lee Y."/>
            <person name="Choi E.D."/>
            <person name="Segonzac C."/>
            <person name="Sohn K.H."/>
        </authorList>
    </citation>
    <scope>NUCLEOTIDE SEQUENCE [LARGE SCALE GENOMIC DNA]</scope>
    <source>
        <strain evidence="11 12">PRI2</strain>
    </source>
</reference>
<comment type="catalytic activity">
    <reaction evidence="6">
        <text>pretRNA = a 3'-half-tRNA molecule with a 5'-OH end + a 5'-half-tRNA molecule with a 2',3'-cyclic phosphate end + an intron with a 2',3'-cyclic phosphate and a 5'-hydroxyl terminus.</text>
        <dbReference type="EC" id="4.6.1.16"/>
    </reaction>
</comment>
<accession>A0A4Z1P2Y3</accession>
<dbReference type="GO" id="GO:0000379">
    <property type="term" value="P:tRNA-type intron splice site recognition and cleavage"/>
    <property type="evidence" value="ECO:0007669"/>
    <property type="project" value="TreeGrafter"/>
</dbReference>
<keyword evidence="11" id="KW-0540">Nuclease</keyword>
<dbReference type="GO" id="GO:0003676">
    <property type="term" value="F:nucleic acid binding"/>
    <property type="evidence" value="ECO:0007669"/>
    <property type="project" value="InterPro"/>
</dbReference>
<comment type="similarity">
    <text evidence="1">Belongs to the tRNA-intron endonuclease family.</text>
</comment>
<keyword evidence="4" id="KW-0456">Lyase</keyword>
<dbReference type="InterPro" id="IPR036167">
    <property type="entry name" value="tRNA_intron_Endo_cat-like_sf"/>
</dbReference>
<dbReference type="FunFam" id="3.40.1350.10:FF:000007">
    <property type="entry name" value="tRNA-splicing endonuclease subunit Sen2"/>
    <property type="match status" value="1"/>
</dbReference>
<evidence type="ECO:0000256" key="5">
    <source>
        <dbReference type="ARBA" id="ARBA00032432"/>
    </source>
</evidence>
<dbReference type="InterPro" id="IPR006676">
    <property type="entry name" value="tRNA_splic"/>
</dbReference>
<feature type="active site" evidence="7">
    <location>
        <position position="570"/>
    </location>
</feature>
<feature type="active site" evidence="7">
    <location>
        <position position="520"/>
    </location>
</feature>
<dbReference type="AlphaFoldDB" id="A0A4Z1P2Y3"/>
<evidence type="ECO:0000256" key="3">
    <source>
        <dbReference type="ARBA" id="ARBA00022694"/>
    </source>
</evidence>
<feature type="domain" description="tRNA intron endonuclease catalytic" evidence="10">
    <location>
        <begin position="482"/>
        <end position="578"/>
    </location>
</feature>
<keyword evidence="3" id="KW-0819">tRNA processing</keyword>
<comment type="caution">
    <text evidence="11">The sequence shown here is derived from an EMBL/GenBank/DDBJ whole genome shotgun (WGS) entry which is preliminary data.</text>
</comment>
<keyword evidence="8" id="KW-0175">Coiled coil</keyword>
<evidence type="ECO:0000259" key="10">
    <source>
        <dbReference type="Pfam" id="PF01974"/>
    </source>
</evidence>
<keyword evidence="12" id="KW-1185">Reference proteome</keyword>
<dbReference type="EMBL" id="SNSC02000007">
    <property type="protein sequence ID" value="TID23027.1"/>
    <property type="molecule type" value="Genomic_DNA"/>
</dbReference>
<evidence type="ECO:0000313" key="12">
    <source>
        <dbReference type="Proteomes" id="UP000298493"/>
    </source>
</evidence>
<dbReference type="InterPro" id="IPR011856">
    <property type="entry name" value="tRNA_endonuc-like_dom_sf"/>
</dbReference>
<dbReference type="CDD" id="cd22363">
    <property type="entry name" value="tRNA-intron_lyase_C"/>
    <property type="match status" value="1"/>
</dbReference>
<evidence type="ECO:0000256" key="9">
    <source>
        <dbReference type="SAM" id="MobiDB-lite"/>
    </source>
</evidence>
<feature type="compositionally biased region" description="Polar residues" evidence="9">
    <location>
        <begin position="347"/>
        <end position="369"/>
    </location>
</feature>
<gene>
    <name evidence="11" type="ORF">E6O75_ATG02201</name>
</gene>
<sequence length="616" mass="69333">MATMEQAHIEQPPVTLDAATENAQTTSMAEKNVDMNGTATATSAATAIKTPRPKRPNYHQLHARPMPLSVYPVPNFIPSNPLSLFRIAYLVLHDWISPPSPRATIYSGYFSMATQSVHVTDPATVRALWEMGFFGTGTLSRSEPNWLDTERRRLGLVASMTAEEVTTSRRNVRMQFKRERARLEREALEEQKRKEAASVIRLPSPPESEVGGSSVEMLVGSVNVQKVAEREVGESQAEELQAQDPSPMQTEEPNLQHVFPHMESLPQILLEQQPGVKAKHKEAQEPNLQHVFPHMASMPKAICDVSNKATEKHDSAQETSEDEDEDLHTVSKPAGSIKAAEMRDSVQESSGNEAAQELQQPGQSVGNHDSAQELVNEDEAYEAQTQEPVHQEPSQLSTVKPIGDENENAEEAPIPEEPVNQEHLQLSLAEAFYLSYALGALKVVDPELQIAIGDNKALLQLFRQKSYFPPASADQLKPDDPFLLTYVVYHHFRSLGWVVREGIKFAVDFLLYERGPVFTHATFSIMVMPSYTDAYWRATPERAKEVEKKMARKSWHWLHCANRVQGHVIKTLILVYVDVPAPLEGEQSEEDIGKMLQRYKIREFTVRRWSPNRNRD</sequence>
<feature type="coiled-coil region" evidence="8">
    <location>
        <begin position="171"/>
        <end position="198"/>
    </location>
</feature>
<dbReference type="PANTHER" id="PTHR21227:SF0">
    <property type="entry name" value="TRNA-SPLICING ENDONUCLEASE SUBUNIT SEN2"/>
    <property type="match status" value="1"/>
</dbReference>
<feature type="region of interest" description="Disordered" evidence="9">
    <location>
        <begin position="381"/>
        <end position="401"/>
    </location>
</feature>
<evidence type="ECO:0000256" key="2">
    <source>
        <dbReference type="ARBA" id="ARBA00012573"/>
    </source>
</evidence>